<dbReference type="Gene3D" id="2.30.30.60">
    <property type="match status" value="1"/>
</dbReference>
<evidence type="ECO:0000256" key="3">
    <source>
        <dbReference type="ARBA" id="ARBA00022475"/>
    </source>
</evidence>
<dbReference type="Gene3D" id="2.60.120.10">
    <property type="entry name" value="Jelly Rolls"/>
    <property type="match status" value="1"/>
</dbReference>
<evidence type="ECO:0000259" key="8">
    <source>
        <dbReference type="PROSITE" id="PS50042"/>
    </source>
</evidence>
<organism evidence="9">
    <name type="scientific">Cyanothece sp. (strain PCC 7425 / ATCC 29141)</name>
    <dbReference type="NCBI Taxonomy" id="395961"/>
    <lineage>
        <taxon>Bacteria</taxon>
        <taxon>Bacillati</taxon>
        <taxon>Cyanobacteriota</taxon>
        <taxon>Cyanophyceae</taxon>
        <taxon>Gomontiellales</taxon>
        <taxon>Cyanothecaceae</taxon>
        <taxon>Cyanothece</taxon>
    </lineage>
</organism>
<dbReference type="KEGG" id="cyn:Cyan7425_1546"/>
<dbReference type="HOGENOM" id="CLU_032479_3_0_3"/>
<reference evidence="9" key="1">
    <citation type="submission" date="2009-01" db="EMBL/GenBank/DDBJ databases">
        <title>Complete sequence of chromosome Cyanothece sp. PCC 7425.</title>
        <authorList>
            <consortium name="US DOE Joint Genome Institute"/>
            <person name="Lucas S."/>
            <person name="Copeland A."/>
            <person name="Lapidus A."/>
            <person name="Glavina del Rio T."/>
            <person name="Dalin E."/>
            <person name="Tice H."/>
            <person name="Bruce D."/>
            <person name="Goodwin L."/>
            <person name="Pitluck S."/>
            <person name="Sims D."/>
            <person name="Meineke L."/>
            <person name="Brettin T."/>
            <person name="Detter J.C."/>
            <person name="Han C."/>
            <person name="Larimer F."/>
            <person name="Land M."/>
            <person name="Hauser L."/>
            <person name="Kyrpides N."/>
            <person name="Ovchinnikova G."/>
            <person name="Liberton M."/>
            <person name="Stoeckel J."/>
            <person name="Banerjee A."/>
            <person name="Singh A."/>
            <person name="Page L."/>
            <person name="Sato H."/>
            <person name="Zhao L."/>
            <person name="Sherman L."/>
            <person name="Pakrasi H."/>
            <person name="Richardson P."/>
        </authorList>
    </citation>
    <scope>NUCLEOTIDE SEQUENCE</scope>
    <source>
        <strain evidence="9">PCC 7425</strain>
    </source>
</reference>
<feature type="transmembrane region" description="Helical" evidence="7">
    <location>
        <begin position="73"/>
        <end position="94"/>
    </location>
</feature>
<dbReference type="Gene3D" id="3.30.70.100">
    <property type="match status" value="1"/>
</dbReference>
<name>B8HPQ5_CYAP4</name>
<dbReference type="AlphaFoldDB" id="B8HPQ5"/>
<feature type="transmembrane region" description="Helical" evidence="7">
    <location>
        <begin position="43"/>
        <end position="61"/>
    </location>
</feature>
<evidence type="ECO:0000313" key="9">
    <source>
        <dbReference type="EMBL" id="ACL43916.1"/>
    </source>
</evidence>
<protein>
    <submittedName>
        <fullName evidence="9">Cyclic nucleotide-regulated small mechanosensitive ion channel</fullName>
    </submittedName>
</protein>
<evidence type="ECO:0000256" key="1">
    <source>
        <dbReference type="ARBA" id="ARBA00004651"/>
    </source>
</evidence>
<feature type="transmembrane region" description="Helical" evidence="7">
    <location>
        <begin position="12"/>
        <end position="31"/>
    </location>
</feature>
<gene>
    <name evidence="9" type="ordered locus">Cyan7425_1546</name>
</gene>
<dbReference type="Pfam" id="PF00027">
    <property type="entry name" value="cNMP_binding"/>
    <property type="match status" value="1"/>
</dbReference>
<evidence type="ECO:0000256" key="7">
    <source>
        <dbReference type="SAM" id="Phobius"/>
    </source>
</evidence>
<dbReference type="Gene3D" id="1.10.287.1260">
    <property type="match status" value="1"/>
</dbReference>
<accession>B8HPQ5</accession>
<dbReference type="SMART" id="SM00100">
    <property type="entry name" value="cNMP"/>
    <property type="match status" value="1"/>
</dbReference>
<dbReference type="InterPro" id="IPR049278">
    <property type="entry name" value="MS_channel_C"/>
</dbReference>
<dbReference type="PANTHER" id="PTHR30221:SF1">
    <property type="entry name" value="SMALL-CONDUCTANCE MECHANOSENSITIVE CHANNEL"/>
    <property type="match status" value="1"/>
</dbReference>
<evidence type="ECO:0000256" key="6">
    <source>
        <dbReference type="ARBA" id="ARBA00023136"/>
    </source>
</evidence>
<dbReference type="InterPro" id="IPR023408">
    <property type="entry name" value="MscS_beta-dom_sf"/>
</dbReference>
<dbReference type="InterPro" id="IPR011066">
    <property type="entry name" value="MscS_channel_C_sf"/>
</dbReference>
<dbReference type="Pfam" id="PF00924">
    <property type="entry name" value="MS_channel_2nd"/>
    <property type="match status" value="1"/>
</dbReference>
<keyword evidence="6 7" id="KW-0472">Membrane</keyword>
<proteinExistence type="inferred from homology"/>
<dbReference type="InterPro" id="IPR010920">
    <property type="entry name" value="LSM_dom_sf"/>
</dbReference>
<dbReference type="PROSITE" id="PS50042">
    <property type="entry name" value="CNMP_BINDING_3"/>
    <property type="match status" value="1"/>
</dbReference>
<feature type="transmembrane region" description="Helical" evidence="7">
    <location>
        <begin position="114"/>
        <end position="136"/>
    </location>
</feature>
<dbReference type="SUPFAM" id="SSF51206">
    <property type="entry name" value="cAMP-binding domain-like"/>
    <property type="match status" value="1"/>
</dbReference>
<dbReference type="GO" id="GO:0005886">
    <property type="term" value="C:plasma membrane"/>
    <property type="evidence" value="ECO:0007669"/>
    <property type="project" value="UniProtKB-SubCell"/>
</dbReference>
<dbReference type="SUPFAM" id="SSF50182">
    <property type="entry name" value="Sm-like ribonucleoproteins"/>
    <property type="match status" value="1"/>
</dbReference>
<comment type="similarity">
    <text evidence="2">Belongs to the MscS (TC 1.A.23) family.</text>
</comment>
<comment type="subcellular location">
    <subcellularLocation>
        <location evidence="1">Cell membrane</location>
        <topology evidence="1">Multi-pass membrane protein</topology>
    </subcellularLocation>
</comment>
<keyword evidence="5 7" id="KW-1133">Transmembrane helix</keyword>
<sequence>MTALDNTTTVLQGLAIILGLPLLVIGLGELIERSKREHNPFTQVLTVIRNLLFPPLALWLLLRQFFQVAEDGIALRVVGSLFWVALIYLLLLFLNTTLTAGKQQKSWQLHLPNLLFQLLRALVVLGILAYVLGNIWQVDLTKIMGALGIGSLVIALALQDTLSNLVSGFLLIIESPFKVGDWIKVGELEGEVIEINWRAVRIKTLDKDIIIIPNGNLGKENICNYTLHDPLHVVRMYMPISYEEHPDRVIQVLQDVALSVDGIEPQPLPDIDPQAYKNSYIEYEIRFCITDYSRLEEIKGDFFRRAYYAIHRNQFHIPFPDKVEYRVFNLPQDPEDTAERLTEILRSLPLFSRLDSRTLLELKQHATLERFAVGERIIDAGTLDQAFYILLSGQVMLSLVGLMGEEQEIAHLTEGDFLGEMVFLPGETSPVYATVTETAKVIRIAPVAIVHLIQHHPKFAVEMSQFIEERKKWIRLAHR</sequence>
<dbReference type="GO" id="GO:0008381">
    <property type="term" value="F:mechanosensitive monoatomic ion channel activity"/>
    <property type="evidence" value="ECO:0007669"/>
    <property type="project" value="InterPro"/>
</dbReference>
<evidence type="ECO:0000256" key="5">
    <source>
        <dbReference type="ARBA" id="ARBA00022989"/>
    </source>
</evidence>
<dbReference type="CDD" id="cd00038">
    <property type="entry name" value="CAP_ED"/>
    <property type="match status" value="1"/>
</dbReference>
<dbReference type="InterPro" id="IPR045275">
    <property type="entry name" value="MscS_archaea/bacteria_type"/>
</dbReference>
<dbReference type="OrthoDB" id="9809206at2"/>
<dbReference type="STRING" id="395961.Cyan7425_1546"/>
<dbReference type="InterPro" id="IPR000595">
    <property type="entry name" value="cNMP-bd_dom"/>
</dbReference>
<keyword evidence="3" id="KW-1003">Cell membrane</keyword>
<dbReference type="InterPro" id="IPR006685">
    <property type="entry name" value="MscS_channel_2nd"/>
</dbReference>
<dbReference type="eggNOG" id="COG0664">
    <property type="taxonomic scope" value="Bacteria"/>
</dbReference>
<dbReference type="SUPFAM" id="SSF82689">
    <property type="entry name" value="Mechanosensitive channel protein MscS (YggB), C-terminal domain"/>
    <property type="match status" value="1"/>
</dbReference>
<evidence type="ECO:0000256" key="2">
    <source>
        <dbReference type="ARBA" id="ARBA00008017"/>
    </source>
</evidence>
<dbReference type="PANTHER" id="PTHR30221">
    <property type="entry name" value="SMALL-CONDUCTANCE MECHANOSENSITIVE CHANNEL"/>
    <property type="match status" value="1"/>
</dbReference>
<feature type="domain" description="Cyclic nucleotide-binding" evidence="8">
    <location>
        <begin position="350"/>
        <end position="435"/>
    </location>
</feature>
<dbReference type="Pfam" id="PF21082">
    <property type="entry name" value="MS_channel_3rd"/>
    <property type="match status" value="1"/>
</dbReference>
<dbReference type="InterPro" id="IPR014710">
    <property type="entry name" value="RmlC-like_jellyroll"/>
</dbReference>
<keyword evidence="4 7" id="KW-0812">Transmembrane</keyword>
<dbReference type="eggNOG" id="COG0668">
    <property type="taxonomic scope" value="Bacteria"/>
</dbReference>
<evidence type="ECO:0000256" key="4">
    <source>
        <dbReference type="ARBA" id="ARBA00022692"/>
    </source>
</evidence>
<dbReference type="EMBL" id="CP001344">
    <property type="protein sequence ID" value="ACL43916.1"/>
    <property type="molecule type" value="Genomic_DNA"/>
</dbReference>
<dbReference type="InterPro" id="IPR018490">
    <property type="entry name" value="cNMP-bd_dom_sf"/>
</dbReference>